<protein>
    <submittedName>
        <fullName evidence="2">Uncharacterized protein</fullName>
    </submittedName>
</protein>
<proteinExistence type="predicted"/>
<name>A0A367ZQG9_9BACT</name>
<feature type="region of interest" description="Disordered" evidence="1">
    <location>
        <begin position="1"/>
        <end position="20"/>
    </location>
</feature>
<evidence type="ECO:0000256" key="1">
    <source>
        <dbReference type="SAM" id="MobiDB-lite"/>
    </source>
</evidence>
<dbReference type="AlphaFoldDB" id="A0A367ZQG9"/>
<organism evidence="2 3">
    <name type="scientific">Candidatus Ozemobacter sibiricus</name>
    <dbReference type="NCBI Taxonomy" id="2268124"/>
    <lineage>
        <taxon>Bacteria</taxon>
        <taxon>Candidatus Ozemobacteria</taxon>
        <taxon>Candidatus Ozemobacterales</taxon>
        <taxon>Candidatus Ozemobacteraceae</taxon>
        <taxon>Candidatus Ozemobacter</taxon>
    </lineage>
</organism>
<evidence type="ECO:0000313" key="3">
    <source>
        <dbReference type="Proteomes" id="UP000252355"/>
    </source>
</evidence>
<dbReference type="Proteomes" id="UP000252355">
    <property type="component" value="Unassembled WGS sequence"/>
</dbReference>
<evidence type="ECO:0000313" key="2">
    <source>
        <dbReference type="EMBL" id="RCK80296.1"/>
    </source>
</evidence>
<gene>
    <name evidence="2" type="ORF">OZSIB_3478</name>
</gene>
<accession>A0A367ZQG9</accession>
<sequence>MNPSQTQFELGPEGSLRPVEDTMRPFLPHARRVRSPVAAGLLRGR</sequence>
<reference evidence="2 3" key="1">
    <citation type="submission" date="2018-05" db="EMBL/GenBank/DDBJ databases">
        <title>A metagenomic window into the 2 km-deep terrestrial subsurface aquifer revealed taxonomically and functionally diverse microbial community comprising novel uncultured bacterial lineages.</title>
        <authorList>
            <person name="Kadnikov V.V."/>
            <person name="Mardanov A.V."/>
            <person name="Beletsky A.V."/>
            <person name="Banks D."/>
            <person name="Pimenov N.V."/>
            <person name="Frank Y.A."/>
            <person name="Karnachuk O.V."/>
            <person name="Ravin N.V."/>
        </authorList>
    </citation>
    <scope>NUCLEOTIDE SEQUENCE [LARGE SCALE GENOMIC DNA]</scope>
    <source>
        <strain evidence="2">BY5</strain>
    </source>
</reference>
<dbReference type="EMBL" id="QOQW01000007">
    <property type="protein sequence ID" value="RCK80296.1"/>
    <property type="molecule type" value="Genomic_DNA"/>
</dbReference>
<comment type="caution">
    <text evidence="2">The sequence shown here is derived from an EMBL/GenBank/DDBJ whole genome shotgun (WGS) entry which is preliminary data.</text>
</comment>